<organism evidence="1 2">
    <name type="scientific">Pyropia yezoensis</name>
    <name type="common">Susabi-nori</name>
    <name type="synonym">Porphyra yezoensis</name>
    <dbReference type="NCBI Taxonomy" id="2788"/>
    <lineage>
        <taxon>Eukaryota</taxon>
        <taxon>Rhodophyta</taxon>
        <taxon>Bangiophyceae</taxon>
        <taxon>Bangiales</taxon>
        <taxon>Bangiaceae</taxon>
        <taxon>Pyropia</taxon>
    </lineage>
</organism>
<gene>
    <name evidence="1" type="ORF">I4F81_011627</name>
</gene>
<comment type="caution">
    <text evidence="1">The sequence shown here is derived from an EMBL/GenBank/DDBJ whole genome shotgun (WGS) entry which is preliminary data.</text>
</comment>
<name>A0ACC3CG14_PYRYE</name>
<evidence type="ECO:0000313" key="2">
    <source>
        <dbReference type="Proteomes" id="UP000798662"/>
    </source>
</evidence>
<protein>
    <submittedName>
        <fullName evidence="1">Uncharacterized protein</fullName>
    </submittedName>
</protein>
<evidence type="ECO:0000313" key="1">
    <source>
        <dbReference type="EMBL" id="KAK1869145.1"/>
    </source>
</evidence>
<proteinExistence type="predicted"/>
<reference evidence="1" key="1">
    <citation type="submission" date="2019-11" db="EMBL/GenBank/DDBJ databases">
        <title>Nori genome reveals adaptations in red seaweeds to the harsh intertidal environment.</title>
        <authorList>
            <person name="Wang D."/>
            <person name="Mao Y."/>
        </authorList>
    </citation>
    <scope>NUCLEOTIDE SEQUENCE</scope>
    <source>
        <tissue evidence="1">Gametophyte</tissue>
    </source>
</reference>
<dbReference type="Proteomes" id="UP000798662">
    <property type="component" value="Chromosome 3"/>
</dbReference>
<keyword evidence="2" id="KW-1185">Reference proteome</keyword>
<sequence>MTSLSGFLSGFLGVTGLTVELPTFSPALAPSVFTAPSLRNATYLDYPHFSLSMSTATRSALVVALNVDQGSLQRTDRSGWWTDARLPATAQLDNDYYQGNPYDRGHLARRASAAWGATLDEAQAASDASMTYTNAALQRDTYNQDEWLALEDFVKDFEADANGRLCVFTGPVYGPPNAPSAVYVTPRGGRGAPALVPAAFFKVLAYATPAGTLGVSAFLMAQDAAALRDKRGRGAPTFDLRAYQVTVMEIEALTGLVFSDALRDANPLRFTPPGTPAPRVPEDNLGGDDGFPERRPIDGPRDVLPPVGARPGGGRVRIVSALVNPAGRAERADEAVTLRNTGAAAVDVAAWSLTTARAGASARLGSGAAAVLLPPGGARSFRLGLPLGNSGGVLRLVDDRGVLVDEAFYTRAMVAAAGEGNEVVFMRPT</sequence>
<dbReference type="EMBL" id="CM020620">
    <property type="protein sequence ID" value="KAK1869145.1"/>
    <property type="molecule type" value="Genomic_DNA"/>
</dbReference>
<accession>A0ACC3CG14</accession>